<gene>
    <name evidence="1" type="ORF">CEXT_399681</name>
</gene>
<organism evidence="1 2">
    <name type="scientific">Caerostris extrusa</name>
    <name type="common">Bark spider</name>
    <name type="synonym">Caerostris bankana</name>
    <dbReference type="NCBI Taxonomy" id="172846"/>
    <lineage>
        <taxon>Eukaryota</taxon>
        <taxon>Metazoa</taxon>
        <taxon>Ecdysozoa</taxon>
        <taxon>Arthropoda</taxon>
        <taxon>Chelicerata</taxon>
        <taxon>Arachnida</taxon>
        <taxon>Araneae</taxon>
        <taxon>Araneomorphae</taxon>
        <taxon>Entelegynae</taxon>
        <taxon>Araneoidea</taxon>
        <taxon>Araneidae</taxon>
        <taxon>Caerostris</taxon>
    </lineage>
</organism>
<evidence type="ECO:0000313" key="2">
    <source>
        <dbReference type="Proteomes" id="UP001054945"/>
    </source>
</evidence>
<dbReference type="AlphaFoldDB" id="A0AAV4Y470"/>
<evidence type="ECO:0000313" key="1">
    <source>
        <dbReference type="EMBL" id="GIZ00756.1"/>
    </source>
</evidence>
<comment type="caution">
    <text evidence="1">The sequence shown here is derived from an EMBL/GenBank/DDBJ whole genome shotgun (WGS) entry which is preliminary data.</text>
</comment>
<name>A0AAV4Y470_CAEEX</name>
<protein>
    <submittedName>
        <fullName evidence="1">Uncharacterized protein</fullName>
    </submittedName>
</protein>
<reference evidence="1 2" key="1">
    <citation type="submission" date="2021-06" db="EMBL/GenBank/DDBJ databases">
        <title>Caerostris extrusa draft genome.</title>
        <authorList>
            <person name="Kono N."/>
            <person name="Arakawa K."/>
        </authorList>
    </citation>
    <scope>NUCLEOTIDE SEQUENCE [LARGE SCALE GENOMIC DNA]</scope>
</reference>
<dbReference type="Proteomes" id="UP001054945">
    <property type="component" value="Unassembled WGS sequence"/>
</dbReference>
<accession>A0AAV4Y470</accession>
<keyword evidence="2" id="KW-1185">Reference proteome</keyword>
<proteinExistence type="predicted"/>
<dbReference type="EMBL" id="BPLR01018583">
    <property type="protein sequence ID" value="GIZ00756.1"/>
    <property type="molecule type" value="Genomic_DNA"/>
</dbReference>
<sequence length="108" mass="12287">MHDLHDASKFGSDLKGILLWIFIRRSRLGFLFAGESQQDQLLLPSPMTLKTVSMFFNGLPRRCCSPSIRKYIQRIAEIQSNYASCFFLDASMQMLLATDPISNVLKAK</sequence>